<comment type="caution">
    <text evidence="1">The sequence shown here is derived from an EMBL/GenBank/DDBJ whole genome shotgun (WGS) entry which is preliminary data.</text>
</comment>
<gene>
    <name evidence="1" type="ORF">PHISCL_10069</name>
</gene>
<dbReference type="AlphaFoldDB" id="A0A3A2ZE36"/>
<dbReference type="EMBL" id="MVGC01000825">
    <property type="protein sequence ID" value="RJE17594.1"/>
    <property type="molecule type" value="Genomic_DNA"/>
</dbReference>
<evidence type="ECO:0000313" key="2">
    <source>
        <dbReference type="Proteomes" id="UP000266188"/>
    </source>
</evidence>
<accession>A0A3A2ZE36</accession>
<proteinExistence type="predicted"/>
<name>A0A3A2ZE36_9EURO</name>
<evidence type="ECO:0000313" key="1">
    <source>
        <dbReference type="EMBL" id="RJE17594.1"/>
    </source>
</evidence>
<sequence>MRPKGRPRHDSDHLPLETVLAEPTRDKAIPEKWNWEKADWEKLGRLLVRHLPDTRTLTTKQGIDNAIQALVTAILTA</sequence>
<feature type="non-terminal residue" evidence="1">
    <location>
        <position position="77"/>
    </location>
</feature>
<keyword evidence="2" id="KW-1185">Reference proteome</keyword>
<organism evidence="1 2">
    <name type="scientific">Aspergillus sclerotialis</name>
    <dbReference type="NCBI Taxonomy" id="2070753"/>
    <lineage>
        <taxon>Eukaryota</taxon>
        <taxon>Fungi</taxon>
        <taxon>Dikarya</taxon>
        <taxon>Ascomycota</taxon>
        <taxon>Pezizomycotina</taxon>
        <taxon>Eurotiomycetes</taxon>
        <taxon>Eurotiomycetidae</taxon>
        <taxon>Eurotiales</taxon>
        <taxon>Aspergillaceae</taxon>
        <taxon>Aspergillus</taxon>
        <taxon>Aspergillus subgen. Polypaecilum</taxon>
    </lineage>
</organism>
<reference evidence="2" key="1">
    <citation type="submission" date="2017-02" db="EMBL/GenBank/DDBJ databases">
        <authorList>
            <person name="Tafer H."/>
            <person name="Lopandic K."/>
        </authorList>
    </citation>
    <scope>NUCLEOTIDE SEQUENCE [LARGE SCALE GENOMIC DNA]</scope>
    <source>
        <strain evidence="2">CBS 366.77</strain>
    </source>
</reference>
<dbReference type="Proteomes" id="UP000266188">
    <property type="component" value="Unassembled WGS sequence"/>
</dbReference>
<protein>
    <submittedName>
        <fullName evidence="1">Uncharacterized protein</fullName>
    </submittedName>
</protein>